<dbReference type="AlphaFoldDB" id="A0A7R9HZZ5"/>
<organism evidence="4">
    <name type="scientific">Timema bartmani</name>
    <dbReference type="NCBI Taxonomy" id="61472"/>
    <lineage>
        <taxon>Eukaryota</taxon>
        <taxon>Metazoa</taxon>
        <taxon>Ecdysozoa</taxon>
        <taxon>Arthropoda</taxon>
        <taxon>Hexapoda</taxon>
        <taxon>Insecta</taxon>
        <taxon>Pterygota</taxon>
        <taxon>Neoptera</taxon>
        <taxon>Polyneoptera</taxon>
        <taxon>Phasmatodea</taxon>
        <taxon>Timematodea</taxon>
        <taxon>Timematoidea</taxon>
        <taxon>Timematidae</taxon>
        <taxon>Timema</taxon>
    </lineage>
</organism>
<evidence type="ECO:0000259" key="3">
    <source>
        <dbReference type="PROSITE" id="PS50081"/>
    </source>
</evidence>
<dbReference type="EMBL" id="OD565668">
    <property type="protein sequence ID" value="CAD7442331.1"/>
    <property type="molecule type" value="Genomic_DNA"/>
</dbReference>
<protein>
    <recommendedName>
        <fullName evidence="3">Phorbol-ester/DAG-type domain-containing protein</fullName>
    </recommendedName>
</protein>
<gene>
    <name evidence="4" type="ORF">TBIB3V08_LOCUS4767</name>
</gene>
<proteinExistence type="predicted"/>
<evidence type="ECO:0000256" key="2">
    <source>
        <dbReference type="ARBA" id="ARBA00022833"/>
    </source>
</evidence>
<keyword evidence="2" id="KW-0862">Zinc</keyword>
<dbReference type="PROSITE" id="PS50081">
    <property type="entry name" value="ZF_DAG_PE_2"/>
    <property type="match status" value="1"/>
</dbReference>
<keyword evidence="1" id="KW-0479">Metal-binding</keyword>
<feature type="domain" description="Phorbol-ester/DAG-type" evidence="3">
    <location>
        <begin position="223"/>
        <end position="255"/>
    </location>
</feature>
<sequence length="269" mass="30395">MLVASLSISRRSGPPSLPIMVMCMIGRYLDTSGSSILCYVCHDTKIPDLNSWGHHSALGVAQERNIPSPLLLFKERENCAGRRARRVCFIGETSSNTRGPSNEREREGEQKKVFPHIHTHRHIPDSLGNSELRHHRHGRLRRHRQTLRRELCALGLKLTVTEPAYGTAMIVYGSEITVSKRVPGECVRVHYACVPCVSKVRVWRERCRGRLPIMAADQPAIHGHSFAKKTFHKPTYCHHCSDMLWGLIQQGYICEVPLHENDGALSSLN</sequence>
<accession>A0A7R9HZZ5</accession>
<reference evidence="4" key="1">
    <citation type="submission" date="2020-11" db="EMBL/GenBank/DDBJ databases">
        <authorList>
            <person name="Tran Van P."/>
        </authorList>
    </citation>
    <scope>NUCLEOTIDE SEQUENCE</scope>
</reference>
<dbReference type="InterPro" id="IPR046349">
    <property type="entry name" value="C1-like_sf"/>
</dbReference>
<dbReference type="InterPro" id="IPR002219">
    <property type="entry name" value="PKC_DAG/PE"/>
</dbReference>
<evidence type="ECO:0000256" key="1">
    <source>
        <dbReference type="ARBA" id="ARBA00022723"/>
    </source>
</evidence>
<dbReference type="Pfam" id="PF00130">
    <property type="entry name" value="C1_1"/>
    <property type="match status" value="1"/>
</dbReference>
<name>A0A7R9HZZ5_9NEOP</name>
<evidence type="ECO:0000313" key="4">
    <source>
        <dbReference type="EMBL" id="CAD7442331.1"/>
    </source>
</evidence>
<dbReference type="SUPFAM" id="SSF57889">
    <property type="entry name" value="Cysteine-rich domain"/>
    <property type="match status" value="1"/>
</dbReference>
<dbReference type="GO" id="GO:0046872">
    <property type="term" value="F:metal ion binding"/>
    <property type="evidence" value="ECO:0007669"/>
    <property type="project" value="UniProtKB-KW"/>
</dbReference>
<dbReference type="Gene3D" id="3.30.60.20">
    <property type="match status" value="1"/>
</dbReference>